<dbReference type="AlphaFoldDB" id="A0A2J6TAR4"/>
<dbReference type="Proteomes" id="UP000235371">
    <property type="component" value="Unassembled WGS sequence"/>
</dbReference>
<proteinExistence type="predicted"/>
<dbReference type="RefSeq" id="XP_024736995.1">
    <property type="nucleotide sequence ID" value="XM_024872488.1"/>
</dbReference>
<name>A0A2J6TAR4_9HELO</name>
<accession>A0A2J6TAR4</accession>
<dbReference type="EMBL" id="KZ613791">
    <property type="protein sequence ID" value="PMD60091.1"/>
    <property type="molecule type" value="Genomic_DNA"/>
</dbReference>
<gene>
    <name evidence="1" type="ORF">K444DRAFT_396064</name>
</gene>
<keyword evidence="2" id="KW-1185">Reference proteome</keyword>
<organism evidence="1 2">
    <name type="scientific">Hyaloscypha bicolor E</name>
    <dbReference type="NCBI Taxonomy" id="1095630"/>
    <lineage>
        <taxon>Eukaryota</taxon>
        <taxon>Fungi</taxon>
        <taxon>Dikarya</taxon>
        <taxon>Ascomycota</taxon>
        <taxon>Pezizomycotina</taxon>
        <taxon>Leotiomycetes</taxon>
        <taxon>Helotiales</taxon>
        <taxon>Hyaloscyphaceae</taxon>
        <taxon>Hyaloscypha</taxon>
        <taxon>Hyaloscypha bicolor</taxon>
    </lineage>
</organism>
<dbReference type="InParanoid" id="A0A2J6TAR4"/>
<evidence type="ECO:0000313" key="1">
    <source>
        <dbReference type="EMBL" id="PMD60091.1"/>
    </source>
</evidence>
<protein>
    <submittedName>
        <fullName evidence="1">Uncharacterized protein</fullName>
    </submittedName>
</protein>
<evidence type="ECO:0000313" key="2">
    <source>
        <dbReference type="Proteomes" id="UP000235371"/>
    </source>
</evidence>
<dbReference type="GeneID" id="36580568"/>
<reference evidence="1 2" key="1">
    <citation type="submission" date="2016-04" db="EMBL/GenBank/DDBJ databases">
        <title>A degradative enzymes factory behind the ericoid mycorrhizal symbiosis.</title>
        <authorList>
            <consortium name="DOE Joint Genome Institute"/>
            <person name="Martino E."/>
            <person name="Morin E."/>
            <person name="Grelet G."/>
            <person name="Kuo A."/>
            <person name="Kohler A."/>
            <person name="Daghino S."/>
            <person name="Barry K."/>
            <person name="Choi C."/>
            <person name="Cichocki N."/>
            <person name="Clum A."/>
            <person name="Copeland A."/>
            <person name="Hainaut M."/>
            <person name="Haridas S."/>
            <person name="Labutti K."/>
            <person name="Lindquist E."/>
            <person name="Lipzen A."/>
            <person name="Khouja H.-R."/>
            <person name="Murat C."/>
            <person name="Ohm R."/>
            <person name="Olson A."/>
            <person name="Spatafora J."/>
            <person name="Veneault-Fourrey C."/>
            <person name="Henrissat B."/>
            <person name="Grigoriev I."/>
            <person name="Martin F."/>
            <person name="Perotto S."/>
        </authorList>
    </citation>
    <scope>NUCLEOTIDE SEQUENCE [LARGE SCALE GENOMIC DNA]</scope>
    <source>
        <strain evidence="1 2">E</strain>
    </source>
</reference>
<sequence>MQISSHLRRQNWTDFPFSLSAATGETMVLALQVTLGPAFAGARPFPAAADQVQERCQRLPRPLAWDSGTEE</sequence>